<keyword evidence="3" id="KW-1185">Reference proteome</keyword>
<sequence length="813" mass="92041">MSQHEPHAVDVARNLPCARILLSFNPNIQSPSKLAMEVITGLSRRSPWMTCGAAEDIDASTSRHGPPFTSSLSLSTEAGVLHDCATGHLRRSMPFAITPPEPQPLGQLYTYQKLQTPGDIRTVTLFPGDFKDDIVIRISCAMLRLSNFNPTPQTRMTLEEVTATLPPGWTVGETWDNRYIFGRVDHGRREERLSRTSWSHPDSLMDPSGYVKSESDDDGHIMRAEPRYEALSYKYTWGSSAKPEVTFVWTDTRDTPAPIRAKKFKGPIPSGYTHLLIGINLAAAMRQLRHRDHHRILWIDALCINQLHILEGNAQVHRMSDIFRLAERVIFWLGERDRLTYSAKTWLAIKKLLSRPWFTRQWIVQEIRLAKPSNTIIRCGRSETSFTHFRSAIANLYIKSSLHPCLPRSLLLLDLVRPENGRTPLSDVLLYLGKSGYADMRDRVLGLHGLLSPVFKEKLRPDYSKSVYQVYRETFLAYSGHAKRLGLLQKCYLNKSETLKKSPSWMLDLSDLSVPTIVKHQFAAGFSRCYTKLVPESPNVLTVMGVRCTTIKTIRDPFPKKSKELLRAVRDHTARELAENEGSTYVTGEPFKTAFSKTVCCNYLHQRLTDVVWYPTLESWLWQDSAHAFFGPRAQLPSPKPSAITDCETNKSSNWYEADLETRLWHRRYVTTHEGFIGIGPPDVQEGDIICVFLGFDTPVVLRPLPRSPSRPPLQPLSGPSTSPLAVASTSDKYLFVGPVVIYGLHDSLSLLGPLPTPWRVIRKDGICAGHDDSAVFQRFRNQVTGDIITHDPRMSPEVLRARDVPIREFVLV</sequence>
<dbReference type="InterPro" id="IPR052895">
    <property type="entry name" value="HetReg/Transcr_Mod"/>
</dbReference>
<dbReference type="RefSeq" id="XP_062682378.1">
    <property type="nucleotide sequence ID" value="XM_062825613.1"/>
</dbReference>
<dbReference type="PANTHER" id="PTHR24148">
    <property type="entry name" value="ANKYRIN REPEAT DOMAIN-CONTAINING PROTEIN 39 HOMOLOG-RELATED"/>
    <property type="match status" value="1"/>
</dbReference>
<feature type="domain" description="Heterokaryon incompatibility" evidence="1">
    <location>
        <begin position="228"/>
        <end position="338"/>
    </location>
</feature>
<dbReference type="Proteomes" id="UP001278500">
    <property type="component" value="Unassembled WGS sequence"/>
</dbReference>
<proteinExistence type="predicted"/>
<gene>
    <name evidence="2" type="ORF">B0H65DRAFT_443079</name>
</gene>
<comment type="caution">
    <text evidence="2">The sequence shown here is derived from an EMBL/GenBank/DDBJ whole genome shotgun (WGS) entry which is preliminary data.</text>
</comment>
<name>A0AAE0JGN3_9PEZI</name>
<dbReference type="PANTHER" id="PTHR24148:SF64">
    <property type="entry name" value="HETEROKARYON INCOMPATIBILITY DOMAIN-CONTAINING PROTEIN"/>
    <property type="match status" value="1"/>
</dbReference>
<dbReference type="AlphaFoldDB" id="A0AAE0JGN3"/>
<evidence type="ECO:0000259" key="1">
    <source>
        <dbReference type="Pfam" id="PF06985"/>
    </source>
</evidence>
<dbReference type="Pfam" id="PF26639">
    <property type="entry name" value="Het-6_barrel"/>
    <property type="match status" value="1"/>
</dbReference>
<reference evidence="2" key="2">
    <citation type="submission" date="2023-06" db="EMBL/GenBank/DDBJ databases">
        <authorList>
            <consortium name="Lawrence Berkeley National Laboratory"/>
            <person name="Haridas S."/>
            <person name="Hensen N."/>
            <person name="Bonometti L."/>
            <person name="Westerberg I."/>
            <person name="Brannstrom I.O."/>
            <person name="Guillou S."/>
            <person name="Cros-Aarteil S."/>
            <person name="Calhoun S."/>
            <person name="Kuo A."/>
            <person name="Mondo S."/>
            <person name="Pangilinan J."/>
            <person name="Riley R."/>
            <person name="Labutti K."/>
            <person name="Andreopoulos B."/>
            <person name="Lipzen A."/>
            <person name="Chen C."/>
            <person name="Yanf M."/>
            <person name="Daum C."/>
            <person name="Ng V."/>
            <person name="Clum A."/>
            <person name="Steindorff A."/>
            <person name="Ohm R."/>
            <person name="Martin F."/>
            <person name="Silar P."/>
            <person name="Natvig D."/>
            <person name="Lalanne C."/>
            <person name="Gautier V."/>
            <person name="Ament-Velasquez S.L."/>
            <person name="Kruys A."/>
            <person name="Hutchinson M.I."/>
            <person name="Powell A.J."/>
            <person name="Barry K."/>
            <person name="Miller A.N."/>
            <person name="Grigoriev I.V."/>
            <person name="Debuchy R."/>
            <person name="Gladieux P."/>
            <person name="Thoren M.H."/>
            <person name="Johannesson H."/>
        </authorList>
    </citation>
    <scope>NUCLEOTIDE SEQUENCE</scope>
    <source>
        <strain evidence="2">CBS 560.94</strain>
    </source>
</reference>
<dbReference type="Pfam" id="PF06985">
    <property type="entry name" value="HET"/>
    <property type="match status" value="1"/>
</dbReference>
<dbReference type="GeneID" id="87862767"/>
<protein>
    <submittedName>
        <fullName evidence="2">Heterokaryon incompatibility protein-domain-containing protein</fullName>
    </submittedName>
</protein>
<reference evidence="2" key="1">
    <citation type="journal article" date="2023" name="Mol. Phylogenet. Evol.">
        <title>Genome-scale phylogeny and comparative genomics of the fungal order Sordariales.</title>
        <authorList>
            <person name="Hensen N."/>
            <person name="Bonometti L."/>
            <person name="Westerberg I."/>
            <person name="Brannstrom I.O."/>
            <person name="Guillou S."/>
            <person name="Cros-Aarteil S."/>
            <person name="Calhoun S."/>
            <person name="Haridas S."/>
            <person name="Kuo A."/>
            <person name="Mondo S."/>
            <person name="Pangilinan J."/>
            <person name="Riley R."/>
            <person name="LaButti K."/>
            <person name="Andreopoulos B."/>
            <person name="Lipzen A."/>
            <person name="Chen C."/>
            <person name="Yan M."/>
            <person name="Daum C."/>
            <person name="Ng V."/>
            <person name="Clum A."/>
            <person name="Steindorff A."/>
            <person name="Ohm R.A."/>
            <person name="Martin F."/>
            <person name="Silar P."/>
            <person name="Natvig D.O."/>
            <person name="Lalanne C."/>
            <person name="Gautier V."/>
            <person name="Ament-Velasquez S.L."/>
            <person name="Kruys A."/>
            <person name="Hutchinson M.I."/>
            <person name="Powell A.J."/>
            <person name="Barry K."/>
            <person name="Miller A.N."/>
            <person name="Grigoriev I.V."/>
            <person name="Debuchy R."/>
            <person name="Gladieux P."/>
            <person name="Hiltunen Thoren M."/>
            <person name="Johannesson H."/>
        </authorList>
    </citation>
    <scope>NUCLEOTIDE SEQUENCE</scope>
    <source>
        <strain evidence="2">CBS 560.94</strain>
    </source>
</reference>
<evidence type="ECO:0000313" key="2">
    <source>
        <dbReference type="EMBL" id="KAK3345765.1"/>
    </source>
</evidence>
<accession>A0AAE0JGN3</accession>
<dbReference type="InterPro" id="IPR010730">
    <property type="entry name" value="HET"/>
</dbReference>
<evidence type="ECO:0000313" key="3">
    <source>
        <dbReference type="Proteomes" id="UP001278500"/>
    </source>
</evidence>
<dbReference type="EMBL" id="JAUEPP010000004">
    <property type="protein sequence ID" value="KAK3345765.1"/>
    <property type="molecule type" value="Genomic_DNA"/>
</dbReference>
<organism evidence="2 3">
    <name type="scientific">Neurospora tetraspora</name>
    <dbReference type="NCBI Taxonomy" id="94610"/>
    <lineage>
        <taxon>Eukaryota</taxon>
        <taxon>Fungi</taxon>
        <taxon>Dikarya</taxon>
        <taxon>Ascomycota</taxon>
        <taxon>Pezizomycotina</taxon>
        <taxon>Sordariomycetes</taxon>
        <taxon>Sordariomycetidae</taxon>
        <taxon>Sordariales</taxon>
        <taxon>Sordariaceae</taxon>
        <taxon>Neurospora</taxon>
    </lineage>
</organism>